<dbReference type="SUPFAM" id="SSF49464">
    <property type="entry name" value="Carboxypeptidase regulatory domain-like"/>
    <property type="match status" value="1"/>
</dbReference>
<evidence type="ECO:0000256" key="4">
    <source>
        <dbReference type="ARBA" id="ARBA00022692"/>
    </source>
</evidence>
<dbReference type="InterPro" id="IPR010917">
    <property type="entry name" value="TonB_rcpt_CS"/>
</dbReference>
<keyword evidence="7" id="KW-0472">Membrane</keyword>
<keyword evidence="3" id="KW-1134">Transmembrane beta strand</keyword>
<keyword evidence="11" id="KW-0675">Receptor</keyword>
<protein>
    <submittedName>
        <fullName evidence="11">TonB-dependent receptor plug</fullName>
    </submittedName>
</protein>
<gene>
    <name evidence="11" type="ordered locus">AciPR4_2823</name>
</gene>
<organism evidence="11 12">
    <name type="scientific">Terriglobus saanensis (strain ATCC BAA-1853 / DSM 23119 / SP1PR4)</name>
    <dbReference type="NCBI Taxonomy" id="401053"/>
    <lineage>
        <taxon>Bacteria</taxon>
        <taxon>Pseudomonadati</taxon>
        <taxon>Acidobacteriota</taxon>
        <taxon>Terriglobia</taxon>
        <taxon>Terriglobales</taxon>
        <taxon>Acidobacteriaceae</taxon>
        <taxon>Terriglobus</taxon>
    </lineage>
</organism>
<keyword evidence="12" id="KW-1185">Reference proteome</keyword>
<accession>E8V3I3</accession>
<evidence type="ECO:0000256" key="7">
    <source>
        <dbReference type="ARBA" id="ARBA00023136"/>
    </source>
</evidence>
<dbReference type="KEGG" id="tsa:AciPR4_2823"/>
<reference evidence="11 12" key="1">
    <citation type="journal article" date="2012" name="Stand. Genomic Sci.">
        <title>Complete genome sequence of Terriglobus saanensis type strain SP1PR4(T), an Acidobacteria from tundra soil.</title>
        <authorList>
            <person name="Rawat S.R."/>
            <person name="Mannisto M.K."/>
            <person name="Starovoytov V."/>
            <person name="Goodwin L."/>
            <person name="Nolan M."/>
            <person name="Hauser L."/>
            <person name="Land M."/>
            <person name="Davenport K.W."/>
            <person name="Woyke T."/>
            <person name="Haggblom M.M."/>
        </authorList>
    </citation>
    <scope>NUCLEOTIDE SEQUENCE</scope>
    <source>
        <strain evidence="12">ATCC BAA-1853 / DSM 23119 / SP1PR4</strain>
    </source>
</reference>
<evidence type="ECO:0000256" key="8">
    <source>
        <dbReference type="ARBA" id="ARBA00023237"/>
    </source>
</evidence>
<evidence type="ECO:0000259" key="10">
    <source>
        <dbReference type="Pfam" id="PF25183"/>
    </source>
</evidence>
<sequence length="1014" mass="109434">MRNPLFGNRSAHAAISFLLALFFGGIIAYSQVSTASVGGTITDPSGALVPDAQVVLKSDATGLERKGGTNSDGAYSFDFVPIGEYSLEVTAPGFQGQRKTKITLNTADKDRLDFQLTLSSDTMIVQVSADSVTLDTTSPQQVFNLSSTAITELPVSRQDWTSVLQLGAGITTNGGGPSPAGASLSINGLPPAGFNLTVDGTNATSDPETPAFGFYQGPNIINTINNDAIAEVSIVKGIAPATVGGTMSGNVNIVTKSGTNQFHGSLYEINETSALDARNQFLTFKPRLTFNEFGGSIGGPIFPKKIFGFGSYEGARISAFQAVSATVPTPYLKSIAPQYANVLNAYPTIAQPADPTAISAQYFGVGALKQSDGNGAARIDYNPNENNLIYVRYIRARPFKINPDAISINARTTTGHADAINAGYTHSGHNWTSLTRFGSNRIRLQRLDGGFSSDLEELVVGGIDSEGSEQFVKSGHFYSFEQQFARTLGKHSLTTGFILQWQNAGRTDFNTATLKYGSTSDFVRNLPNQAVITFDLSPFNLRSYQYGGFVQDDYKITSDLTLNLGVRYDYFTIPKENSGRVFNRGVDPANPQLGPGFGAYLPANSMYSGDYNNFQPRVGFTLAPGGAKNTVLRGGAGVFVSPHPIFGGPIEEVQDSASTPFRITLTGAQATNSGLKYPLPRASYKDALADLQARGIVSTQVVNTAINSNFPNPYSLQWMLGMEQTLPFSHRLEIDYVGNRASKLNMTETRNLPNRTTGILPAPNFPQFRYYYAGDASNYNGLQVQLIKAPWHGLSYGASYAWSRNMSFADANLLLQTNPQDNDNIKADYGRTPFDVRQRFHSNFLWVPDIAGIMGMHSRRSKLLLDGWQIAGIVSAETGTPVVVRNSNSSYPSDRPDVVNGVSPYLSNSRSTRLYLNAGAFAAVPISPLSLAQVRGGNLRRNEISNPGLITFDATLGKTFDFTETLKFQLKASAFNAFNHTNYSGLQGNVASSQFGQLTTATPRTVQLTGRLTF</sequence>
<dbReference type="GO" id="GO:0044718">
    <property type="term" value="P:siderophore transmembrane transport"/>
    <property type="evidence" value="ECO:0007669"/>
    <property type="project" value="TreeGrafter"/>
</dbReference>
<dbReference type="OrthoDB" id="9764669at2"/>
<evidence type="ECO:0000256" key="1">
    <source>
        <dbReference type="ARBA" id="ARBA00004571"/>
    </source>
</evidence>
<evidence type="ECO:0000256" key="5">
    <source>
        <dbReference type="ARBA" id="ARBA00022729"/>
    </source>
</evidence>
<dbReference type="STRING" id="401053.AciPR4_2823"/>
<name>E8V3I3_TERSS</name>
<dbReference type="GO" id="GO:0009279">
    <property type="term" value="C:cell outer membrane"/>
    <property type="evidence" value="ECO:0007669"/>
    <property type="project" value="UniProtKB-SubCell"/>
</dbReference>
<dbReference type="AlphaFoldDB" id="E8V3I3"/>
<keyword evidence="2" id="KW-0813">Transport</keyword>
<proteinExistence type="predicted"/>
<dbReference type="InterPro" id="IPR036942">
    <property type="entry name" value="Beta-barrel_TonB_sf"/>
</dbReference>
<evidence type="ECO:0000313" key="12">
    <source>
        <dbReference type="Proteomes" id="UP000006844"/>
    </source>
</evidence>
<dbReference type="Gene3D" id="2.170.130.10">
    <property type="entry name" value="TonB-dependent receptor, plug domain"/>
    <property type="match status" value="1"/>
</dbReference>
<evidence type="ECO:0000256" key="6">
    <source>
        <dbReference type="ARBA" id="ARBA00023077"/>
    </source>
</evidence>
<keyword evidence="4" id="KW-0812">Transmembrane</keyword>
<dbReference type="Gene3D" id="2.60.40.1120">
    <property type="entry name" value="Carboxypeptidase-like, regulatory domain"/>
    <property type="match status" value="1"/>
</dbReference>
<feature type="domain" description="TonB-dependent transporter Oar-like beta-barrel" evidence="10">
    <location>
        <begin position="254"/>
        <end position="331"/>
    </location>
</feature>
<dbReference type="Proteomes" id="UP000006844">
    <property type="component" value="Chromosome"/>
</dbReference>
<dbReference type="eggNOG" id="COG4771">
    <property type="taxonomic scope" value="Bacteria"/>
</dbReference>
<dbReference type="InterPro" id="IPR037066">
    <property type="entry name" value="Plug_dom_sf"/>
</dbReference>
<dbReference type="InterPro" id="IPR039426">
    <property type="entry name" value="TonB-dep_rcpt-like"/>
</dbReference>
<comment type="subcellular location">
    <subcellularLocation>
        <location evidence="1">Cell outer membrane</location>
        <topology evidence="1">Multi-pass membrane protein</topology>
    </subcellularLocation>
</comment>
<dbReference type="InterPro" id="IPR057601">
    <property type="entry name" value="Oar-like_b-barrel"/>
</dbReference>
<dbReference type="PANTHER" id="PTHR30069:SF46">
    <property type="entry name" value="OAR PROTEIN"/>
    <property type="match status" value="1"/>
</dbReference>
<evidence type="ECO:0000313" key="11">
    <source>
        <dbReference type="EMBL" id="ADV83596.1"/>
    </source>
</evidence>
<dbReference type="Pfam" id="PF07715">
    <property type="entry name" value="Plug"/>
    <property type="match status" value="1"/>
</dbReference>
<feature type="domain" description="TonB-dependent transporter Oar-like beta-barrel" evidence="10">
    <location>
        <begin position="335"/>
        <end position="1007"/>
    </location>
</feature>
<evidence type="ECO:0000259" key="9">
    <source>
        <dbReference type="Pfam" id="PF07715"/>
    </source>
</evidence>
<dbReference type="InterPro" id="IPR008969">
    <property type="entry name" value="CarboxyPept-like_regulatory"/>
</dbReference>
<evidence type="ECO:0000256" key="3">
    <source>
        <dbReference type="ARBA" id="ARBA00022452"/>
    </source>
</evidence>
<dbReference type="HOGENOM" id="CLU_006298_0_0_0"/>
<dbReference type="RefSeq" id="WP_013569329.1">
    <property type="nucleotide sequence ID" value="NC_014963.1"/>
</dbReference>
<dbReference type="SUPFAM" id="SSF56935">
    <property type="entry name" value="Porins"/>
    <property type="match status" value="1"/>
</dbReference>
<dbReference type="Pfam" id="PF13620">
    <property type="entry name" value="CarboxypepD_reg"/>
    <property type="match status" value="1"/>
</dbReference>
<dbReference type="InterPro" id="IPR012910">
    <property type="entry name" value="Plug_dom"/>
</dbReference>
<dbReference type="Pfam" id="PF25183">
    <property type="entry name" value="OMP_b-brl_4"/>
    <property type="match status" value="2"/>
</dbReference>
<keyword evidence="5" id="KW-0732">Signal</keyword>
<keyword evidence="8" id="KW-0998">Cell outer membrane</keyword>
<dbReference type="PANTHER" id="PTHR30069">
    <property type="entry name" value="TONB-DEPENDENT OUTER MEMBRANE RECEPTOR"/>
    <property type="match status" value="1"/>
</dbReference>
<feature type="domain" description="TonB-dependent receptor plug" evidence="9">
    <location>
        <begin position="138"/>
        <end position="246"/>
    </location>
</feature>
<evidence type="ECO:0000256" key="2">
    <source>
        <dbReference type="ARBA" id="ARBA00022448"/>
    </source>
</evidence>
<dbReference type="GO" id="GO:0015344">
    <property type="term" value="F:siderophore uptake transmembrane transporter activity"/>
    <property type="evidence" value="ECO:0007669"/>
    <property type="project" value="TreeGrafter"/>
</dbReference>
<dbReference type="PROSITE" id="PS01156">
    <property type="entry name" value="TONB_DEPENDENT_REC_2"/>
    <property type="match status" value="1"/>
</dbReference>
<dbReference type="EMBL" id="CP002467">
    <property type="protein sequence ID" value="ADV83596.1"/>
    <property type="molecule type" value="Genomic_DNA"/>
</dbReference>
<dbReference type="Gene3D" id="2.40.170.20">
    <property type="entry name" value="TonB-dependent receptor, beta-barrel domain"/>
    <property type="match status" value="1"/>
</dbReference>
<keyword evidence="6" id="KW-0798">TonB box</keyword>